<protein>
    <submittedName>
        <fullName evidence="2">Leucine-zipper-like transcriptional regulator 1</fullName>
    </submittedName>
</protein>
<dbReference type="EMBL" id="VDEP01000170">
    <property type="protein sequence ID" value="KAA1126716.1"/>
    <property type="molecule type" value="Genomic_DNA"/>
</dbReference>
<evidence type="ECO:0000313" key="2">
    <source>
        <dbReference type="EMBL" id="KAA1126716.1"/>
    </source>
</evidence>
<reference evidence="2 3" key="1">
    <citation type="submission" date="2019-05" db="EMBL/GenBank/DDBJ databases">
        <title>Emergence of the Ug99 lineage of the wheat stem rust pathogen through somatic hybridization.</title>
        <authorList>
            <person name="Li F."/>
            <person name="Upadhyaya N.M."/>
            <person name="Sperschneider J."/>
            <person name="Matny O."/>
            <person name="Nguyen-Phuc H."/>
            <person name="Mago R."/>
            <person name="Raley C."/>
            <person name="Miller M.E."/>
            <person name="Silverstein K.A.T."/>
            <person name="Henningsen E."/>
            <person name="Hirsch C.D."/>
            <person name="Visser B."/>
            <person name="Pretorius Z.A."/>
            <person name="Steffenson B.J."/>
            <person name="Schwessinger B."/>
            <person name="Dodds P.N."/>
            <person name="Figueroa M."/>
        </authorList>
    </citation>
    <scope>NUCLEOTIDE SEQUENCE [LARGE SCALE GENOMIC DNA]</scope>
    <source>
        <strain evidence="2 3">Ug99</strain>
    </source>
</reference>
<feature type="domain" description="Tet-like 2OG-Fe(II) oxygenase" evidence="1">
    <location>
        <begin position="2"/>
        <end position="117"/>
    </location>
</feature>
<proteinExistence type="predicted"/>
<sequence length="121" mass="14277">MIRRFQFNAKDEASAFEEANKWIATHLEQLAPRAFKEYREALINGQLPSMAHMEYPSPYTMFDFASFFTFTMYNFYNEPHKDTDVNNWTLVCWIPIFNPQNCKDNDPILADEGFDMIDVSL</sequence>
<dbReference type="AlphaFoldDB" id="A0A5B0RLF1"/>
<gene>
    <name evidence="2" type="primary">LZTR1_7</name>
    <name evidence="2" type="ORF">PGTUg99_006408</name>
</gene>
<dbReference type="Proteomes" id="UP000325313">
    <property type="component" value="Unassembled WGS sequence"/>
</dbReference>
<dbReference type="InterPro" id="IPR046798">
    <property type="entry name" value="2OG-FeII_Oxy_6"/>
</dbReference>
<name>A0A5B0RLF1_PUCGR</name>
<organism evidence="2 3">
    <name type="scientific">Puccinia graminis f. sp. tritici</name>
    <dbReference type="NCBI Taxonomy" id="56615"/>
    <lineage>
        <taxon>Eukaryota</taxon>
        <taxon>Fungi</taxon>
        <taxon>Dikarya</taxon>
        <taxon>Basidiomycota</taxon>
        <taxon>Pucciniomycotina</taxon>
        <taxon>Pucciniomycetes</taxon>
        <taxon>Pucciniales</taxon>
        <taxon>Pucciniaceae</taxon>
        <taxon>Puccinia</taxon>
    </lineage>
</organism>
<comment type="caution">
    <text evidence="2">The sequence shown here is derived from an EMBL/GenBank/DDBJ whole genome shotgun (WGS) entry which is preliminary data.</text>
</comment>
<dbReference type="Pfam" id="PF20515">
    <property type="entry name" value="2OG-FeII_Oxy_6"/>
    <property type="match status" value="1"/>
</dbReference>
<accession>A0A5B0RLF1</accession>
<evidence type="ECO:0000313" key="3">
    <source>
        <dbReference type="Proteomes" id="UP000325313"/>
    </source>
</evidence>
<evidence type="ECO:0000259" key="1">
    <source>
        <dbReference type="Pfam" id="PF20515"/>
    </source>
</evidence>